<dbReference type="EMBL" id="DYDO01000004">
    <property type="protein sequence ID" value="DBA25532.1"/>
    <property type="molecule type" value="Genomic_DNA"/>
</dbReference>
<feature type="transmembrane region" description="Helical" evidence="11">
    <location>
        <begin position="178"/>
        <end position="206"/>
    </location>
</feature>
<evidence type="ECO:0000313" key="14">
    <source>
        <dbReference type="Proteomes" id="UP001181693"/>
    </source>
</evidence>
<dbReference type="FunFam" id="1.20.1070.10:FF:000015">
    <property type="entry name" value="Olfactory receptor"/>
    <property type="match status" value="1"/>
</dbReference>
<dbReference type="PROSITE" id="PS50262">
    <property type="entry name" value="G_PROTEIN_RECEP_F1_2"/>
    <property type="match status" value="1"/>
</dbReference>
<evidence type="ECO:0000256" key="6">
    <source>
        <dbReference type="ARBA" id="ARBA00022989"/>
    </source>
</evidence>
<dbReference type="GO" id="GO:0004930">
    <property type="term" value="F:G protein-coupled receptor activity"/>
    <property type="evidence" value="ECO:0007669"/>
    <property type="project" value="UniProtKB-KW"/>
</dbReference>
<dbReference type="SUPFAM" id="SSF81321">
    <property type="entry name" value="Family A G protein-coupled receptor-like"/>
    <property type="match status" value="1"/>
</dbReference>
<keyword evidence="8 11" id="KW-0472">Membrane</keyword>
<evidence type="ECO:0000256" key="10">
    <source>
        <dbReference type="ARBA" id="ARBA00023224"/>
    </source>
</evidence>
<evidence type="ECO:0000256" key="9">
    <source>
        <dbReference type="ARBA" id="ARBA00023170"/>
    </source>
</evidence>
<dbReference type="Gene3D" id="1.20.1070.10">
    <property type="entry name" value="Rhodopsin 7-helix transmembrane proteins"/>
    <property type="match status" value="1"/>
</dbReference>
<feature type="transmembrane region" description="Helical" evidence="11">
    <location>
        <begin position="218"/>
        <end position="241"/>
    </location>
</feature>
<evidence type="ECO:0000256" key="7">
    <source>
        <dbReference type="ARBA" id="ARBA00023040"/>
    </source>
</evidence>
<feature type="transmembrane region" description="Helical" evidence="11">
    <location>
        <begin position="60"/>
        <end position="86"/>
    </location>
</feature>
<dbReference type="AlphaFoldDB" id="A0AAV3ANH0"/>
<comment type="subcellular location">
    <subcellularLocation>
        <location evidence="1">Cell membrane</location>
        <topology evidence="1">Multi-pass membrane protein</topology>
    </subcellularLocation>
</comment>
<keyword evidence="2" id="KW-1003">Cell membrane</keyword>
<feature type="transmembrane region" description="Helical" evidence="11">
    <location>
        <begin position="253"/>
        <end position="273"/>
    </location>
</feature>
<evidence type="ECO:0000256" key="1">
    <source>
        <dbReference type="ARBA" id="ARBA00004651"/>
    </source>
</evidence>
<evidence type="ECO:0000256" key="5">
    <source>
        <dbReference type="ARBA" id="ARBA00022725"/>
    </source>
</evidence>
<dbReference type="Proteomes" id="UP001181693">
    <property type="component" value="Unassembled WGS sequence"/>
</dbReference>
<dbReference type="InterPro" id="IPR017452">
    <property type="entry name" value="GPCR_Rhodpsn_7TM"/>
</dbReference>
<accession>A0AAV3ANH0</accession>
<dbReference type="InterPro" id="IPR000276">
    <property type="entry name" value="GPCR_Rhodpsn"/>
</dbReference>
<reference evidence="13" key="1">
    <citation type="thesis" date="2020" institute="ProQuest LLC" country="789 East Eisenhower Parkway, Ann Arbor, MI, USA">
        <title>Comparative Genomics and Chromosome Evolution.</title>
        <authorList>
            <person name="Mudd A.B."/>
        </authorList>
    </citation>
    <scope>NUCLEOTIDE SEQUENCE</scope>
    <source>
        <strain evidence="13">1538</strain>
        <tissue evidence="13">Blood</tissue>
    </source>
</reference>
<evidence type="ECO:0000256" key="8">
    <source>
        <dbReference type="ARBA" id="ARBA00023136"/>
    </source>
</evidence>
<keyword evidence="6 11" id="KW-1133">Transmembrane helix</keyword>
<keyword evidence="9" id="KW-0675">Receptor</keyword>
<dbReference type="Pfam" id="PF13853">
    <property type="entry name" value="7tm_4"/>
    <property type="match status" value="1"/>
</dbReference>
<organism evidence="13 14">
    <name type="scientific">Pyxicephalus adspersus</name>
    <name type="common">African bullfrog</name>
    <dbReference type="NCBI Taxonomy" id="30357"/>
    <lineage>
        <taxon>Eukaryota</taxon>
        <taxon>Metazoa</taxon>
        <taxon>Chordata</taxon>
        <taxon>Craniata</taxon>
        <taxon>Vertebrata</taxon>
        <taxon>Euteleostomi</taxon>
        <taxon>Amphibia</taxon>
        <taxon>Batrachia</taxon>
        <taxon>Anura</taxon>
        <taxon>Neobatrachia</taxon>
        <taxon>Ranoidea</taxon>
        <taxon>Pyxicephalidae</taxon>
        <taxon>Pyxicephalinae</taxon>
        <taxon>Pyxicephalus</taxon>
    </lineage>
</organism>
<keyword evidence="10" id="KW-0807">Transducer</keyword>
<keyword evidence="4 11" id="KW-0812">Transmembrane</keyword>
<dbReference type="GO" id="GO:0005886">
    <property type="term" value="C:plasma membrane"/>
    <property type="evidence" value="ECO:0007669"/>
    <property type="project" value="UniProtKB-SubCell"/>
</dbReference>
<evidence type="ECO:0000313" key="13">
    <source>
        <dbReference type="EMBL" id="DBA25532.1"/>
    </source>
</evidence>
<evidence type="ECO:0000256" key="2">
    <source>
        <dbReference type="ARBA" id="ARBA00022475"/>
    </source>
</evidence>
<sequence length="293" mass="32785">MDPINRTIITDIILLGFSTDVKINVLLFVLFFIIYVITVVGNCLIICLVTISHDLHTPMYFFLCILSFVDLCNSSNVVPCLLFILISVRGAVSLSVCALQIYMALLMGGTECLLLAIMAYDRVCQRLVVLLWVVSFIVFVFPSLITPLALCNNKINHFMCELLAVMKLACDHAYSSELFVLIVCFGALLLPFLFIIGTYIGIIYSVLKIHSGQRFKAFATCSSHTTVVALFYGTAMVMNFGASSQYSTTRGKYISVFYNVICPMLNPIIYSLNNTEVKKKYKRIIKQHHGATK</sequence>
<feature type="domain" description="G-protein coupled receptors family 1 profile" evidence="12">
    <location>
        <begin position="41"/>
        <end position="270"/>
    </location>
</feature>
<dbReference type="PANTHER" id="PTHR26453">
    <property type="entry name" value="OLFACTORY RECEPTOR"/>
    <property type="match status" value="1"/>
</dbReference>
<gene>
    <name evidence="13" type="ORF">GDO54_009910</name>
</gene>
<keyword evidence="7" id="KW-0297">G-protein coupled receptor</keyword>
<comment type="caution">
    <text evidence="13">The sequence shown here is derived from an EMBL/GenBank/DDBJ whole genome shotgun (WGS) entry which is preliminary data.</text>
</comment>
<keyword evidence="14" id="KW-1185">Reference proteome</keyword>
<evidence type="ECO:0000256" key="3">
    <source>
        <dbReference type="ARBA" id="ARBA00022606"/>
    </source>
</evidence>
<evidence type="ECO:0000256" key="4">
    <source>
        <dbReference type="ARBA" id="ARBA00022692"/>
    </source>
</evidence>
<feature type="transmembrane region" description="Helical" evidence="11">
    <location>
        <begin position="98"/>
        <end position="120"/>
    </location>
</feature>
<evidence type="ECO:0000256" key="11">
    <source>
        <dbReference type="SAM" id="Phobius"/>
    </source>
</evidence>
<dbReference type="PRINTS" id="PR00237">
    <property type="entry name" value="GPCRRHODOPSN"/>
</dbReference>
<dbReference type="InterPro" id="IPR000725">
    <property type="entry name" value="Olfact_rcpt"/>
</dbReference>
<name>A0AAV3ANH0_PYXAD</name>
<keyword evidence="5" id="KW-0552">Olfaction</keyword>
<protein>
    <recommendedName>
        <fullName evidence="12">G-protein coupled receptors family 1 profile domain-containing protein</fullName>
    </recommendedName>
</protein>
<keyword evidence="3" id="KW-0716">Sensory transduction</keyword>
<feature type="transmembrane region" description="Helical" evidence="11">
    <location>
        <begin position="127"/>
        <end position="149"/>
    </location>
</feature>
<proteinExistence type="predicted"/>
<feature type="transmembrane region" description="Helical" evidence="11">
    <location>
        <begin position="25"/>
        <end position="48"/>
    </location>
</feature>
<dbReference type="GO" id="GO:0004984">
    <property type="term" value="F:olfactory receptor activity"/>
    <property type="evidence" value="ECO:0007669"/>
    <property type="project" value="InterPro"/>
</dbReference>
<evidence type="ECO:0000259" key="12">
    <source>
        <dbReference type="PROSITE" id="PS50262"/>
    </source>
</evidence>